<dbReference type="Proteomes" id="UP000326396">
    <property type="component" value="Linkage Group LG10"/>
</dbReference>
<name>A0A5N6PX28_9ASTR</name>
<dbReference type="Gene3D" id="3.40.50.720">
    <property type="entry name" value="NAD(P)-binding Rossmann-like Domain"/>
    <property type="match status" value="1"/>
</dbReference>
<keyword evidence="3" id="KW-1185">Reference proteome</keyword>
<sequence length="144" mass="16116">MQMQGSHRPGPNIIVDAEKKKTFVSGATEKTGKRIVEQLLAKCFAVKAGACDAEKAKTTFPNLNQDLQFVKADVIDGIKKSATAMGDDSNVVICATGFEYSWDFLASWKYVSNASRMTDVLELKPIRKWKSKERVTRRRGRDNK</sequence>
<dbReference type="OrthoDB" id="419598at2759"/>
<reference evidence="2 3" key="1">
    <citation type="submission" date="2019-05" db="EMBL/GenBank/DDBJ databases">
        <title>Mikania micrantha, genome provides insights into the molecular mechanism of rapid growth.</title>
        <authorList>
            <person name="Liu B."/>
        </authorList>
    </citation>
    <scope>NUCLEOTIDE SEQUENCE [LARGE SCALE GENOMIC DNA]</scope>
    <source>
        <strain evidence="2">NLD-2019</strain>
        <tissue evidence="2">Leaf</tissue>
    </source>
</reference>
<dbReference type="SUPFAM" id="SSF51735">
    <property type="entry name" value="NAD(P)-binding Rossmann-fold domains"/>
    <property type="match status" value="1"/>
</dbReference>
<gene>
    <name evidence="2" type="ORF">E3N88_04724</name>
</gene>
<dbReference type="InterPro" id="IPR016040">
    <property type="entry name" value="NAD(P)-bd_dom"/>
</dbReference>
<evidence type="ECO:0000259" key="1">
    <source>
        <dbReference type="Pfam" id="PF13460"/>
    </source>
</evidence>
<dbReference type="Pfam" id="PF13460">
    <property type="entry name" value="NAD_binding_10"/>
    <property type="match status" value="1"/>
</dbReference>
<dbReference type="PANTHER" id="PTHR15020">
    <property type="entry name" value="FLAVIN REDUCTASE-RELATED"/>
    <property type="match status" value="1"/>
</dbReference>
<accession>A0A5N6PX28</accession>
<comment type="caution">
    <text evidence="2">The sequence shown here is derived from an EMBL/GenBank/DDBJ whole genome shotgun (WGS) entry which is preliminary data.</text>
</comment>
<dbReference type="PANTHER" id="PTHR15020:SF11">
    <property type="entry name" value="OS06G0360300 PROTEIN"/>
    <property type="match status" value="1"/>
</dbReference>
<dbReference type="InterPro" id="IPR036291">
    <property type="entry name" value="NAD(P)-bd_dom_sf"/>
</dbReference>
<evidence type="ECO:0000313" key="2">
    <source>
        <dbReference type="EMBL" id="KAD7117456.1"/>
    </source>
</evidence>
<dbReference type="AlphaFoldDB" id="A0A5N6PX28"/>
<organism evidence="2 3">
    <name type="scientific">Mikania micrantha</name>
    <name type="common">bitter vine</name>
    <dbReference type="NCBI Taxonomy" id="192012"/>
    <lineage>
        <taxon>Eukaryota</taxon>
        <taxon>Viridiplantae</taxon>
        <taxon>Streptophyta</taxon>
        <taxon>Embryophyta</taxon>
        <taxon>Tracheophyta</taxon>
        <taxon>Spermatophyta</taxon>
        <taxon>Magnoliopsida</taxon>
        <taxon>eudicotyledons</taxon>
        <taxon>Gunneridae</taxon>
        <taxon>Pentapetalae</taxon>
        <taxon>asterids</taxon>
        <taxon>campanulids</taxon>
        <taxon>Asterales</taxon>
        <taxon>Asteraceae</taxon>
        <taxon>Asteroideae</taxon>
        <taxon>Heliantheae alliance</taxon>
        <taxon>Eupatorieae</taxon>
        <taxon>Mikania</taxon>
    </lineage>
</organism>
<evidence type="ECO:0000313" key="3">
    <source>
        <dbReference type="Proteomes" id="UP000326396"/>
    </source>
</evidence>
<dbReference type="EMBL" id="SZYD01000002">
    <property type="protein sequence ID" value="KAD7117456.1"/>
    <property type="molecule type" value="Genomic_DNA"/>
</dbReference>
<proteinExistence type="predicted"/>
<protein>
    <recommendedName>
        <fullName evidence="1">NAD(P)-binding domain-containing protein</fullName>
    </recommendedName>
</protein>
<feature type="domain" description="NAD(P)-binding" evidence="1">
    <location>
        <begin position="26"/>
        <end position="99"/>
    </location>
</feature>